<keyword evidence="2" id="KW-1185">Reference proteome</keyword>
<evidence type="ECO:0000313" key="2">
    <source>
        <dbReference type="Proteomes" id="UP000319322"/>
    </source>
</evidence>
<reference evidence="1 2" key="3">
    <citation type="submission" date="2019-07" db="EMBL/GenBank/DDBJ databases">
        <authorList>
            <person name="Papic B."/>
        </authorList>
    </citation>
    <scope>NUCLEOTIDE SEQUENCE [LARGE SCALE GENOMIC DNA]</scope>
    <source>
        <strain evidence="1 2">L8b</strain>
    </source>
</reference>
<name>A0A553UH40_9HELI</name>
<reference evidence="2" key="2">
    <citation type="submission" date="2019-07" db="EMBL/GenBank/DDBJ databases">
        <title>Helicobacter labacensis sp. nov., Helicobacter mehlei sp. nov. and Helicobacter vulpis sp. nov., isolated from gastric mucosa of red fox (Vulpis vulpis).</title>
        <authorList>
            <person name="Papic B."/>
        </authorList>
    </citation>
    <scope>NUCLEOTIDE SEQUENCE [LARGE SCALE GENOMIC DNA]</scope>
    <source>
        <strain evidence="2">L8b</strain>
    </source>
</reference>
<organism evidence="1 2">
    <name type="scientific">Helicobacter mehlei</name>
    <dbReference type="NCBI Taxonomy" id="2316080"/>
    <lineage>
        <taxon>Bacteria</taxon>
        <taxon>Pseudomonadati</taxon>
        <taxon>Campylobacterota</taxon>
        <taxon>Epsilonproteobacteria</taxon>
        <taxon>Campylobacterales</taxon>
        <taxon>Helicobacteraceae</taxon>
        <taxon>Helicobacter</taxon>
    </lineage>
</organism>
<dbReference type="EMBL" id="VKGC01000042">
    <property type="protein sequence ID" value="TSA79523.1"/>
    <property type="molecule type" value="Genomic_DNA"/>
</dbReference>
<gene>
    <name evidence="1" type="ORF">FNE76_07950</name>
</gene>
<dbReference type="RefSeq" id="WP_120948773.1">
    <property type="nucleotide sequence ID" value="NZ_QXQP01000030.1"/>
</dbReference>
<dbReference type="Proteomes" id="UP000319322">
    <property type="component" value="Unassembled WGS sequence"/>
</dbReference>
<protein>
    <submittedName>
        <fullName evidence="1">Uncharacterized protein</fullName>
    </submittedName>
</protein>
<proteinExistence type="predicted"/>
<reference evidence="1 2" key="1">
    <citation type="submission" date="2019-07" db="EMBL/GenBank/DDBJ databases">
        <title>Helicobacter labacensis sp. nov., Helicobacter mehlei sp. nov. and Helicobacter vulpis sp. nov., isolated from gastric mucosa of red fox (Vulpis vulpis).</title>
        <authorList>
            <person name="Kusar D."/>
            <person name="Gruntar I."/>
            <person name="Pate M."/>
            <person name="Zajc U."/>
            <person name="Ocepek M."/>
        </authorList>
    </citation>
    <scope>NUCLEOTIDE SEQUENCE [LARGE SCALE GENOMIC DNA]</scope>
    <source>
        <strain evidence="1 2">L8b</strain>
    </source>
</reference>
<comment type="caution">
    <text evidence="1">The sequence shown here is derived from an EMBL/GenBank/DDBJ whole genome shotgun (WGS) entry which is preliminary data.</text>
</comment>
<evidence type="ECO:0000313" key="1">
    <source>
        <dbReference type="EMBL" id="TSA79523.1"/>
    </source>
</evidence>
<dbReference type="AlphaFoldDB" id="A0A553UH40"/>
<accession>A0A553UH40</accession>
<dbReference type="OrthoDB" id="5323545at2"/>
<sequence length="121" mass="13760">MAKGLFQLMGMSMEDDKANQNTPQSIIIDEETAKHIKGSGDSEAKDFGYDSWIDYYRKYMKIPCCYLDCPNDAEIGAHVMIKTEEHGKEWWIAPVCPSHNPPTNEPFNVKANTIAVRHPQK</sequence>